<protein>
    <recommendedName>
        <fullName evidence="14">Heavy metal translocating P-type ATPase</fullName>
    </recommendedName>
</protein>
<dbReference type="PANTHER" id="PTHR43079">
    <property type="entry name" value="PROBABLE CADMIUM/ZINC-TRANSPORTING ATPASE HMA1"/>
    <property type="match status" value="1"/>
</dbReference>
<reference evidence="12 13" key="1">
    <citation type="submission" date="2017-10" db="EMBL/GenBank/DDBJ databases">
        <title>Massilia psychrophilum sp. nov., a novel purple-pigmented bacterium isolated from Tianshan glacier, Xinjiang Municipality, China.</title>
        <authorList>
            <person name="Wang H."/>
        </authorList>
    </citation>
    <scope>NUCLEOTIDE SEQUENCE [LARGE SCALE GENOMIC DNA]</scope>
    <source>
        <strain evidence="12 13">JCM 30074</strain>
    </source>
</reference>
<dbReference type="InterPro" id="IPR001757">
    <property type="entry name" value="P_typ_ATPase"/>
</dbReference>
<keyword evidence="7" id="KW-0460">Magnesium</keyword>
<evidence type="ECO:0000313" key="13">
    <source>
        <dbReference type="Proteomes" id="UP000230390"/>
    </source>
</evidence>
<dbReference type="Pfam" id="PF00702">
    <property type="entry name" value="Hydrolase"/>
    <property type="match status" value="1"/>
</dbReference>
<feature type="transmembrane region" description="Helical" evidence="11">
    <location>
        <begin position="31"/>
        <end position="56"/>
    </location>
</feature>
<evidence type="ECO:0000256" key="4">
    <source>
        <dbReference type="ARBA" id="ARBA00022723"/>
    </source>
</evidence>
<dbReference type="InterPro" id="IPR044492">
    <property type="entry name" value="P_typ_ATPase_HD_dom"/>
</dbReference>
<dbReference type="PRINTS" id="PR00119">
    <property type="entry name" value="CATATPASE"/>
</dbReference>
<keyword evidence="11" id="KW-1003">Cell membrane</keyword>
<dbReference type="Gene3D" id="3.40.1110.10">
    <property type="entry name" value="Calcium-transporting ATPase, cytoplasmic domain N"/>
    <property type="match status" value="1"/>
</dbReference>
<comment type="caution">
    <text evidence="11">Lacks conserved residue(s) required for the propagation of feature annotation.</text>
</comment>
<keyword evidence="9 11" id="KW-1133">Transmembrane helix</keyword>
<keyword evidence="6 11" id="KW-0067">ATP-binding</keyword>
<dbReference type="GO" id="GO:0015662">
    <property type="term" value="F:P-type ion transporter activity"/>
    <property type="evidence" value="ECO:0007669"/>
    <property type="project" value="UniProtKB-ARBA"/>
</dbReference>
<evidence type="ECO:0000313" key="12">
    <source>
        <dbReference type="EMBL" id="PIL42016.1"/>
    </source>
</evidence>
<evidence type="ECO:0000256" key="10">
    <source>
        <dbReference type="ARBA" id="ARBA00023136"/>
    </source>
</evidence>
<evidence type="ECO:0000256" key="2">
    <source>
        <dbReference type="ARBA" id="ARBA00006024"/>
    </source>
</evidence>
<evidence type="ECO:0000256" key="5">
    <source>
        <dbReference type="ARBA" id="ARBA00022741"/>
    </source>
</evidence>
<dbReference type="GO" id="GO:0005524">
    <property type="term" value="F:ATP binding"/>
    <property type="evidence" value="ECO:0007669"/>
    <property type="project" value="UniProtKB-UniRule"/>
</dbReference>
<evidence type="ECO:0000256" key="8">
    <source>
        <dbReference type="ARBA" id="ARBA00022967"/>
    </source>
</evidence>
<keyword evidence="8" id="KW-1278">Translocase</keyword>
<sequence>MFVPVVLVGVVALIVIPLLMGLPFSESFYRAMAVLVAASPCALAIATPSAVLAGVARAARGGVLIKGGVHLENLRSLSTIAFDKTGTITTGKPSVTDIIALQGDEASLLANAASVESRSGHPLAQAVVQAAHARNIALPNAVDVQSVTGMGMHAVVEERKVSIGNLRLFEHDAVPDAVRLQVNALEAQGKTTMLVRSDGAFIGVLALADTPRTGMREVFAKLAALGVGRTIMLTGDNEQVAKAVAASVGISDVRAGLLPEDKLKVIDELMQAHGQVAMVGDGVNDAPAMARATIGIAMGGAATDVALETADVALMADDMSRLPFAITLSRASHQIIRQNLWAAFGVVALLIPATLFGWASMGIAVLIHEGATVLVVLNALRLLRFKDAPEVDLRVAQRWQALPKVHGQPRGKIIADESGATEILKV</sequence>
<proteinExistence type="inferred from homology"/>
<comment type="similarity">
    <text evidence="2 11">Belongs to the cation transport ATPase (P-type) (TC 3.A.3) family. Type IB subfamily.</text>
</comment>
<evidence type="ECO:0000256" key="7">
    <source>
        <dbReference type="ARBA" id="ARBA00022842"/>
    </source>
</evidence>
<dbReference type="InterPro" id="IPR023214">
    <property type="entry name" value="HAD_sf"/>
</dbReference>
<evidence type="ECO:0000256" key="3">
    <source>
        <dbReference type="ARBA" id="ARBA00022692"/>
    </source>
</evidence>
<dbReference type="AlphaFoldDB" id="A0A2G8T7H8"/>
<keyword evidence="10 11" id="KW-0472">Membrane</keyword>
<keyword evidence="4 11" id="KW-0479">Metal-binding</keyword>
<comment type="caution">
    <text evidence="12">The sequence shown here is derived from an EMBL/GenBank/DDBJ whole genome shotgun (WGS) entry which is preliminary data.</text>
</comment>
<evidence type="ECO:0000256" key="1">
    <source>
        <dbReference type="ARBA" id="ARBA00004141"/>
    </source>
</evidence>
<keyword evidence="3 11" id="KW-0812">Transmembrane</keyword>
<evidence type="ECO:0008006" key="14">
    <source>
        <dbReference type="Google" id="ProtNLM"/>
    </source>
</evidence>
<dbReference type="InterPro" id="IPR027256">
    <property type="entry name" value="P-typ_ATPase_IB"/>
</dbReference>
<organism evidence="12 13">
    <name type="scientific">Massilia eurypsychrophila</name>
    <dbReference type="NCBI Taxonomy" id="1485217"/>
    <lineage>
        <taxon>Bacteria</taxon>
        <taxon>Pseudomonadati</taxon>
        <taxon>Pseudomonadota</taxon>
        <taxon>Betaproteobacteria</taxon>
        <taxon>Burkholderiales</taxon>
        <taxon>Oxalobacteraceae</taxon>
        <taxon>Telluria group</taxon>
        <taxon>Massilia</taxon>
    </lineage>
</organism>
<dbReference type="NCBIfam" id="TIGR01525">
    <property type="entry name" value="ATPase-IB_hvy"/>
    <property type="match status" value="1"/>
</dbReference>
<name>A0A2G8T7H8_9BURK</name>
<accession>A0A2G8T7H8</accession>
<evidence type="ECO:0000256" key="9">
    <source>
        <dbReference type="ARBA" id="ARBA00022989"/>
    </source>
</evidence>
<gene>
    <name evidence="12" type="ORF">CR105_26485</name>
</gene>
<dbReference type="EMBL" id="PDOC01000042">
    <property type="protein sequence ID" value="PIL42016.1"/>
    <property type="molecule type" value="Genomic_DNA"/>
</dbReference>
<feature type="transmembrane region" description="Helical" evidence="11">
    <location>
        <begin position="365"/>
        <end position="383"/>
    </location>
</feature>
<dbReference type="NCBIfam" id="TIGR01494">
    <property type="entry name" value="ATPase_P-type"/>
    <property type="match status" value="1"/>
</dbReference>
<dbReference type="Gene3D" id="3.40.50.1000">
    <property type="entry name" value="HAD superfamily/HAD-like"/>
    <property type="match status" value="1"/>
</dbReference>
<keyword evidence="5 11" id="KW-0547">Nucleotide-binding</keyword>
<dbReference type="InterPro" id="IPR018303">
    <property type="entry name" value="ATPase_P-typ_P_site"/>
</dbReference>
<comment type="subcellular location">
    <subcellularLocation>
        <location evidence="11">Cell membrane</location>
    </subcellularLocation>
    <subcellularLocation>
        <location evidence="1">Membrane</location>
        <topology evidence="1">Multi-pass membrane protein</topology>
    </subcellularLocation>
</comment>
<evidence type="ECO:0000256" key="6">
    <source>
        <dbReference type="ARBA" id="ARBA00022840"/>
    </source>
</evidence>
<dbReference type="GO" id="GO:0046872">
    <property type="term" value="F:metal ion binding"/>
    <property type="evidence" value="ECO:0007669"/>
    <property type="project" value="UniProtKB-KW"/>
</dbReference>
<dbReference type="GO" id="GO:0005886">
    <property type="term" value="C:plasma membrane"/>
    <property type="evidence" value="ECO:0007669"/>
    <property type="project" value="UniProtKB-SubCell"/>
</dbReference>
<dbReference type="SFLD" id="SFLDG00002">
    <property type="entry name" value="C1.7:_P-type_atpase_like"/>
    <property type="match status" value="1"/>
</dbReference>
<dbReference type="Proteomes" id="UP000230390">
    <property type="component" value="Unassembled WGS sequence"/>
</dbReference>
<dbReference type="InterPro" id="IPR051949">
    <property type="entry name" value="Cation_Transport_ATPase"/>
</dbReference>
<dbReference type="SFLD" id="SFLDF00027">
    <property type="entry name" value="p-type_atpase"/>
    <property type="match status" value="1"/>
</dbReference>
<dbReference type="SUPFAM" id="SSF56784">
    <property type="entry name" value="HAD-like"/>
    <property type="match status" value="1"/>
</dbReference>
<feature type="transmembrane region" description="Helical" evidence="11">
    <location>
        <begin position="340"/>
        <end position="359"/>
    </location>
</feature>
<dbReference type="InterPro" id="IPR036412">
    <property type="entry name" value="HAD-like_sf"/>
</dbReference>
<dbReference type="PANTHER" id="PTHR43079:SF1">
    <property type="entry name" value="CADMIUM_ZINC-TRANSPORTING ATPASE HMA1, CHLOROPLASTIC-RELATED"/>
    <property type="match status" value="1"/>
</dbReference>
<dbReference type="PRINTS" id="PR00120">
    <property type="entry name" value="HATPASE"/>
</dbReference>
<dbReference type="GO" id="GO:0019829">
    <property type="term" value="F:ATPase-coupled monoatomic cation transmembrane transporter activity"/>
    <property type="evidence" value="ECO:0007669"/>
    <property type="project" value="InterPro"/>
</dbReference>
<dbReference type="SFLD" id="SFLDS00003">
    <property type="entry name" value="Haloacid_Dehalogenase"/>
    <property type="match status" value="1"/>
</dbReference>
<keyword evidence="13" id="KW-1185">Reference proteome</keyword>
<dbReference type="PROSITE" id="PS00154">
    <property type="entry name" value="ATPASE_E1_E2"/>
    <property type="match status" value="1"/>
</dbReference>
<dbReference type="InterPro" id="IPR023299">
    <property type="entry name" value="ATPase_P-typ_cyto_dom_N"/>
</dbReference>
<evidence type="ECO:0000256" key="11">
    <source>
        <dbReference type="RuleBase" id="RU362081"/>
    </source>
</evidence>
<dbReference type="GO" id="GO:0016887">
    <property type="term" value="F:ATP hydrolysis activity"/>
    <property type="evidence" value="ECO:0007669"/>
    <property type="project" value="InterPro"/>
</dbReference>